<reference evidence="1 2" key="1">
    <citation type="journal article" date="2024" name="Nat. Commun.">
        <title>Phylogenomics reveals the evolutionary origins of lichenization in chlorophyte algae.</title>
        <authorList>
            <person name="Puginier C."/>
            <person name="Libourel C."/>
            <person name="Otte J."/>
            <person name="Skaloud P."/>
            <person name="Haon M."/>
            <person name="Grisel S."/>
            <person name="Petersen M."/>
            <person name="Berrin J.G."/>
            <person name="Delaux P.M."/>
            <person name="Dal Grande F."/>
            <person name="Keller J."/>
        </authorList>
    </citation>
    <scope>NUCLEOTIDE SEQUENCE [LARGE SCALE GENOMIC DNA]</scope>
    <source>
        <strain evidence="1 2">SAG 2036</strain>
    </source>
</reference>
<evidence type="ECO:0000313" key="1">
    <source>
        <dbReference type="EMBL" id="KAK9798132.1"/>
    </source>
</evidence>
<gene>
    <name evidence="1" type="ORF">WJX73_004839</name>
</gene>
<organism evidence="1 2">
    <name type="scientific">Symbiochloris irregularis</name>
    <dbReference type="NCBI Taxonomy" id="706552"/>
    <lineage>
        <taxon>Eukaryota</taxon>
        <taxon>Viridiplantae</taxon>
        <taxon>Chlorophyta</taxon>
        <taxon>core chlorophytes</taxon>
        <taxon>Trebouxiophyceae</taxon>
        <taxon>Trebouxiales</taxon>
        <taxon>Trebouxiaceae</taxon>
        <taxon>Symbiochloris</taxon>
    </lineage>
</organism>
<keyword evidence="2" id="KW-1185">Reference proteome</keyword>
<evidence type="ECO:0000313" key="2">
    <source>
        <dbReference type="Proteomes" id="UP001465755"/>
    </source>
</evidence>
<name>A0AAW1NZ37_9CHLO</name>
<proteinExistence type="predicted"/>
<dbReference type="EMBL" id="JALJOQ010000102">
    <property type="protein sequence ID" value="KAK9798132.1"/>
    <property type="molecule type" value="Genomic_DNA"/>
</dbReference>
<dbReference type="AlphaFoldDB" id="A0AAW1NZ37"/>
<accession>A0AAW1NZ37</accession>
<dbReference type="Proteomes" id="UP001465755">
    <property type="component" value="Unassembled WGS sequence"/>
</dbReference>
<sequence length="70" mass="7901">MDFLLNVDSMCLFIQNQNFQAHTEHMMNALYDGAREANAALAMINPALEKHHSQLQGECALVERLILAFP</sequence>
<protein>
    <submittedName>
        <fullName evidence="1">Uncharacterized protein</fullName>
    </submittedName>
</protein>
<comment type="caution">
    <text evidence="1">The sequence shown here is derived from an EMBL/GenBank/DDBJ whole genome shotgun (WGS) entry which is preliminary data.</text>
</comment>